<feature type="region of interest" description="Disordered" evidence="1">
    <location>
        <begin position="141"/>
        <end position="193"/>
    </location>
</feature>
<feature type="compositionally biased region" description="Polar residues" evidence="1">
    <location>
        <begin position="175"/>
        <end position="185"/>
    </location>
</feature>
<sequence length="514" mass="52755">MAGAALGRGRGASRVLPLTAGPVALAPTTEDREAKDEMRVEAATAAAQAAAEAVLSNGVVAPVVAPVVASIRTSPGPPEAVSLTAAVGGVQQTLTPSEYAINFGAGPSSAVASVSAAPPSAGGAAAATPTPAAVVVGASIRQPPPLPTRSSRMGKGPARPAVPAFKPPARPPRATSSKPGSSTPAATVAGGRSPTANATVVDIQLVLAHLSALSQVASDLKDDFSAMRGSMDTHGLVVAEVRETTATLSNTLDAKISDMTCRATTGGNGSQPAVDTKEECDMEGYEQMESVRAELRNIIIRQLSNATSSESVYSSSDGYRDSIIEAVNKVLSLGEEGSQAWLPGVITTPARRSGGSPVFVRPLIPLQRVRGHYPQALRKRVTADWCNAVGENARTIAVVRAGEWRTESAYLQTTGGFKGIVAGLNVFFVIIGATGHIKSPTKTGEGVVIEATAGHVALVSVMVCTFLEQAAQMTPENAVGDALHLQWVAETARIEAHLPTDGEVHDGLRLLADK</sequence>
<protein>
    <submittedName>
        <fullName evidence="2">Uncharacterized protein</fullName>
    </submittedName>
</protein>
<keyword evidence="3" id="KW-1185">Reference proteome</keyword>
<dbReference type="EMBL" id="KV918766">
    <property type="protein sequence ID" value="OSX81024.1"/>
    <property type="molecule type" value="Genomic_DNA"/>
</dbReference>
<evidence type="ECO:0000313" key="3">
    <source>
        <dbReference type="Proteomes" id="UP000218209"/>
    </source>
</evidence>
<reference evidence="2 3" key="1">
    <citation type="submission" date="2017-03" db="EMBL/GenBank/DDBJ databases">
        <title>WGS assembly of Porphyra umbilicalis.</title>
        <authorList>
            <person name="Brawley S.H."/>
            <person name="Blouin N.A."/>
            <person name="Ficko-Blean E."/>
            <person name="Wheeler G.L."/>
            <person name="Lohr M."/>
            <person name="Goodson H.V."/>
            <person name="Jenkins J.W."/>
            <person name="Blaby-Haas C.E."/>
            <person name="Helliwell K.E."/>
            <person name="Chan C."/>
            <person name="Marriage T."/>
            <person name="Bhattacharya D."/>
            <person name="Klein A.S."/>
            <person name="Badis Y."/>
            <person name="Brodie J."/>
            <person name="Cao Y."/>
            <person name="Collen J."/>
            <person name="Dittami S.M."/>
            <person name="Gachon C.M."/>
            <person name="Green B.R."/>
            <person name="Karpowicz S."/>
            <person name="Kim J.W."/>
            <person name="Kudahl U."/>
            <person name="Lin S."/>
            <person name="Michel G."/>
            <person name="Mittag M."/>
            <person name="Olson B.J."/>
            <person name="Pangilinan J."/>
            <person name="Peng Y."/>
            <person name="Qiu H."/>
            <person name="Shu S."/>
            <person name="Singer J.T."/>
            <person name="Smith A.G."/>
            <person name="Sprecher B.N."/>
            <person name="Wagner V."/>
            <person name="Wang W."/>
            <person name="Wang Z.-Y."/>
            <person name="Yan J."/>
            <person name="Yarish C."/>
            <person name="Zoeuner-Riek S."/>
            <person name="Zhuang Y."/>
            <person name="Zou Y."/>
            <person name="Lindquist E.A."/>
            <person name="Grimwood J."/>
            <person name="Barry K."/>
            <person name="Rokhsar D.S."/>
            <person name="Schmutz J."/>
            <person name="Stiller J.W."/>
            <person name="Grossman A.R."/>
            <person name="Prochnik S.E."/>
        </authorList>
    </citation>
    <scope>NUCLEOTIDE SEQUENCE [LARGE SCALE GENOMIC DNA]</scope>
    <source>
        <strain evidence="2">4086291</strain>
    </source>
</reference>
<evidence type="ECO:0000313" key="2">
    <source>
        <dbReference type="EMBL" id="OSX81024.1"/>
    </source>
</evidence>
<accession>A0A1X6PJF2</accession>
<name>A0A1X6PJF2_PORUM</name>
<gene>
    <name evidence="2" type="ORF">BU14_0027s0050</name>
</gene>
<dbReference type="Proteomes" id="UP000218209">
    <property type="component" value="Unassembled WGS sequence"/>
</dbReference>
<proteinExistence type="predicted"/>
<evidence type="ECO:0000256" key="1">
    <source>
        <dbReference type="SAM" id="MobiDB-lite"/>
    </source>
</evidence>
<organism evidence="2 3">
    <name type="scientific">Porphyra umbilicalis</name>
    <name type="common">Purple laver</name>
    <name type="synonym">Red alga</name>
    <dbReference type="NCBI Taxonomy" id="2786"/>
    <lineage>
        <taxon>Eukaryota</taxon>
        <taxon>Rhodophyta</taxon>
        <taxon>Bangiophyceae</taxon>
        <taxon>Bangiales</taxon>
        <taxon>Bangiaceae</taxon>
        <taxon>Porphyra</taxon>
    </lineage>
</organism>
<dbReference type="AlphaFoldDB" id="A0A1X6PJF2"/>